<evidence type="ECO:0008006" key="11">
    <source>
        <dbReference type="Google" id="ProtNLM"/>
    </source>
</evidence>
<accession>A0AAN9W6F8</accession>
<comment type="similarity">
    <text evidence="2">Belongs to the cytochrome P450 family.</text>
</comment>
<dbReference type="PRINTS" id="PR00463">
    <property type="entry name" value="EP450I"/>
</dbReference>
<evidence type="ECO:0000256" key="8">
    <source>
        <dbReference type="PIRSR" id="PIRSR602401-1"/>
    </source>
</evidence>
<dbReference type="PRINTS" id="PR00385">
    <property type="entry name" value="P450"/>
</dbReference>
<dbReference type="GO" id="GO:0004497">
    <property type="term" value="F:monooxygenase activity"/>
    <property type="evidence" value="ECO:0007669"/>
    <property type="project" value="UniProtKB-KW"/>
</dbReference>
<dbReference type="Pfam" id="PF00067">
    <property type="entry name" value="p450"/>
    <property type="match status" value="1"/>
</dbReference>
<keyword evidence="6 8" id="KW-0408">Iron</keyword>
<evidence type="ECO:0000256" key="7">
    <source>
        <dbReference type="ARBA" id="ARBA00023033"/>
    </source>
</evidence>
<protein>
    <recommendedName>
        <fullName evidence="11">Cytochrome P450</fullName>
    </recommendedName>
</protein>
<keyword evidence="7" id="KW-0503">Monooxygenase</keyword>
<comment type="cofactor">
    <cofactor evidence="1 8">
        <name>heme</name>
        <dbReference type="ChEBI" id="CHEBI:30413"/>
    </cofactor>
</comment>
<dbReference type="AlphaFoldDB" id="A0AAN9W6F8"/>
<dbReference type="GO" id="GO:0016705">
    <property type="term" value="F:oxidoreductase activity, acting on paired donors, with incorporation or reduction of molecular oxygen"/>
    <property type="evidence" value="ECO:0007669"/>
    <property type="project" value="InterPro"/>
</dbReference>
<keyword evidence="4 8" id="KW-0479">Metal-binding</keyword>
<dbReference type="InterPro" id="IPR001128">
    <property type="entry name" value="Cyt_P450"/>
</dbReference>
<dbReference type="InterPro" id="IPR002401">
    <property type="entry name" value="Cyt_P450_E_grp-I"/>
</dbReference>
<dbReference type="EMBL" id="JAZDUA010000082">
    <property type="protein sequence ID" value="KAK7869013.1"/>
    <property type="molecule type" value="Genomic_DNA"/>
</dbReference>
<dbReference type="InterPro" id="IPR050196">
    <property type="entry name" value="Cytochrome_P450_Monoox"/>
</dbReference>
<dbReference type="Proteomes" id="UP001378592">
    <property type="component" value="Unassembled WGS sequence"/>
</dbReference>
<dbReference type="PANTHER" id="PTHR24291:SF50">
    <property type="entry name" value="BIFUNCTIONAL ALBAFLAVENONE MONOOXYGENASE_TERPENE SYNTHASE"/>
    <property type="match status" value="1"/>
</dbReference>
<keyword evidence="5" id="KW-0560">Oxidoreductase</keyword>
<comment type="caution">
    <text evidence="9">The sequence shown here is derived from an EMBL/GenBank/DDBJ whole genome shotgun (WGS) entry which is preliminary data.</text>
</comment>
<dbReference type="PANTHER" id="PTHR24291">
    <property type="entry name" value="CYTOCHROME P450 FAMILY 4"/>
    <property type="match status" value="1"/>
</dbReference>
<dbReference type="GO" id="GO:0005506">
    <property type="term" value="F:iron ion binding"/>
    <property type="evidence" value="ECO:0007669"/>
    <property type="project" value="InterPro"/>
</dbReference>
<dbReference type="SUPFAM" id="SSF48264">
    <property type="entry name" value="Cytochrome P450"/>
    <property type="match status" value="1"/>
</dbReference>
<organism evidence="9 10">
    <name type="scientific">Gryllus longicercus</name>
    <dbReference type="NCBI Taxonomy" id="2509291"/>
    <lineage>
        <taxon>Eukaryota</taxon>
        <taxon>Metazoa</taxon>
        <taxon>Ecdysozoa</taxon>
        <taxon>Arthropoda</taxon>
        <taxon>Hexapoda</taxon>
        <taxon>Insecta</taxon>
        <taxon>Pterygota</taxon>
        <taxon>Neoptera</taxon>
        <taxon>Polyneoptera</taxon>
        <taxon>Orthoptera</taxon>
        <taxon>Ensifera</taxon>
        <taxon>Gryllidea</taxon>
        <taxon>Grylloidea</taxon>
        <taxon>Gryllidae</taxon>
        <taxon>Gryllinae</taxon>
        <taxon>Gryllus</taxon>
    </lineage>
</organism>
<gene>
    <name evidence="9" type="ORF">R5R35_003403</name>
</gene>
<keyword evidence="3 8" id="KW-0349">Heme</keyword>
<reference evidence="9 10" key="1">
    <citation type="submission" date="2024-03" db="EMBL/GenBank/DDBJ databases">
        <title>The genome assembly and annotation of the cricket Gryllus longicercus Weissman &amp; Gray.</title>
        <authorList>
            <person name="Szrajer S."/>
            <person name="Gray D."/>
            <person name="Ylla G."/>
        </authorList>
    </citation>
    <scope>NUCLEOTIDE SEQUENCE [LARGE SCALE GENOMIC DNA]</scope>
    <source>
        <strain evidence="9">DAG 2021-001</strain>
        <tissue evidence="9">Whole body minus gut</tissue>
    </source>
</reference>
<evidence type="ECO:0000313" key="10">
    <source>
        <dbReference type="Proteomes" id="UP001378592"/>
    </source>
</evidence>
<proteinExistence type="inferred from homology"/>
<evidence type="ECO:0000256" key="4">
    <source>
        <dbReference type="ARBA" id="ARBA00022723"/>
    </source>
</evidence>
<evidence type="ECO:0000256" key="2">
    <source>
        <dbReference type="ARBA" id="ARBA00010617"/>
    </source>
</evidence>
<evidence type="ECO:0000256" key="6">
    <source>
        <dbReference type="ARBA" id="ARBA00023004"/>
    </source>
</evidence>
<dbReference type="GO" id="GO:0020037">
    <property type="term" value="F:heme binding"/>
    <property type="evidence" value="ECO:0007669"/>
    <property type="project" value="InterPro"/>
</dbReference>
<evidence type="ECO:0000256" key="1">
    <source>
        <dbReference type="ARBA" id="ARBA00001971"/>
    </source>
</evidence>
<keyword evidence="10" id="KW-1185">Reference proteome</keyword>
<dbReference type="Gene3D" id="1.10.630.10">
    <property type="entry name" value="Cytochrome P450"/>
    <property type="match status" value="1"/>
</dbReference>
<evidence type="ECO:0000256" key="3">
    <source>
        <dbReference type="ARBA" id="ARBA00022617"/>
    </source>
</evidence>
<sequence>MFWKLLLLMERILTAVVWLPWTLLEYVRDWLHYRRLANRFPGPPSLPIVGNLFDCGLFPDQWTLMTWVLEDLMYRYPAGQLKLGPVRIIFLNDVNDIQTFLTNSKNHSRPILFENVLAYCLGRGLVTISGKEWSLHHKIVKPSFHQNILKGYVPVFNEKGNAFVEHLAEYADGRAFDVKHMTETLKSVIVLETLFGLPTDNKQTNLDQELFELVLEGQRRLSHRIKSPWLYIDAFYKLTSGGRRAKAIRKRGYEILDEKVEQRKELLRAEAKTLQMMGTDKKPEHTPNGALARESDADANKKQYNILIDALLQEHGRSLSYESVLDELLIFFLAGFDTTSVTLQFAFYYLAKYPLVQEKAMRELQNIFDTAGSTEVTPDMLQQMHYVEMIVKETLRMHPPIFLTAKEAGVDTPLLSSDLIVPAGAKVVISPRSLHMDPKLYPDPHVFDPERFSPENSAKRHPYAFIPFIAGMRTCIGRRYAMMALKTIISKVIWKYRIQPDESYEPQFLWGISTVTTNGMRVKLTKR</sequence>
<name>A0AAN9W6F8_9ORTH</name>
<dbReference type="InterPro" id="IPR036396">
    <property type="entry name" value="Cyt_P450_sf"/>
</dbReference>
<evidence type="ECO:0000256" key="5">
    <source>
        <dbReference type="ARBA" id="ARBA00023002"/>
    </source>
</evidence>
<evidence type="ECO:0000313" key="9">
    <source>
        <dbReference type="EMBL" id="KAK7869013.1"/>
    </source>
</evidence>
<feature type="binding site" description="axial binding residue" evidence="8">
    <location>
        <position position="475"/>
    </location>
    <ligand>
        <name>heme</name>
        <dbReference type="ChEBI" id="CHEBI:30413"/>
    </ligand>
    <ligandPart>
        <name>Fe</name>
        <dbReference type="ChEBI" id="CHEBI:18248"/>
    </ligandPart>
</feature>